<sequence>MSLAEPASPSFAAGASRLLVTHVLARAMVEEPKMRDALAQELGALARQSAECSEAAARRRALQLQAESVARSAALSRELRRVLYAHVFAGAIFHASAGFCSSVVARSYRRASRKRLDEDEQLLPLVLRACGPADWARCAAACRALRARGIGGPGLAAYWFRSHSREGHREALQLVVQRGAADLLVCPSPRRGQT</sequence>
<keyword evidence="1" id="KW-1133">Transmembrane helix</keyword>
<protein>
    <submittedName>
        <fullName evidence="2">Uncharacterized protein</fullName>
    </submittedName>
</protein>
<keyword evidence="3" id="KW-1185">Reference proteome</keyword>
<proteinExistence type="predicted"/>
<dbReference type="Proteomes" id="UP001189429">
    <property type="component" value="Unassembled WGS sequence"/>
</dbReference>
<keyword evidence="1" id="KW-0472">Membrane</keyword>
<evidence type="ECO:0000256" key="1">
    <source>
        <dbReference type="SAM" id="Phobius"/>
    </source>
</evidence>
<accession>A0ABN9V3J5</accession>
<organism evidence="2 3">
    <name type="scientific">Prorocentrum cordatum</name>
    <dbReference type="NCBI Taxonomy" id="2364126"/>
    <lineage>
        <taxon>Eukaryota</taxon>
        <taxon>Sar</taxon>
        <taxon>Alveolata</taxon>
        <taxon>Dinophyceae</taxon>
        <taxon>Prorocentrales</taxon>
        <taxon>Prorocentraceae</taxon>
        <taxon>Prorocentrum</taxon>
    </lineage>
</organism>
<feature type="transmembrane region" description="Helical" evidence="1">
    <location>
        <begin position="83"/>
        <end position="105"/>
    </location>
</feature>
<gene>
    <name evidence="2" type="ORF">PCOR1329_LOCUS53547</name>
</gene>
<evidence type="ECO:0000313" key="2">
    <source>
        <dbReference type="EMBL" id="CAK0866347.1"/>
    </source>
</evidence>
<keyword evidence="1" id="KW-0812">Transmembrane</keyword>
<comment type="caution">
    <text evidence="2">The sequence shown here is derived from an EMBL/GenBank/DDBJ whole genome shotgun (WGS) entry which is preliminary data.</text>
</comment>
<evidence type="ECO:0000313" key="3">
    <source>
        <dbReference type="Proteomes" id="UP001189429"/>
    </source>
</evidence>
<name>A0ABN9V3J5_9DINO</name>
<reference evidence="2" key="1">
    <citation type="submission" date="2023-10" db="EMBL/GenBank/DDBJ databases">
        <authorList>
            <person name="Chen Y."/>
            <person name="Shah S."/>
            <person name="Dougan E. K."/>
            <person name="Thang M."/>
            <person name="Chan C."/>
        </authorList>
    </citation>
    <scope>NUCLEOTIDE SEQUENCE [LARGE SCALE GENOMIC DNA]</scope>
</reference>
<dbReference type="EMBL" id="CAUYUJ010016527">
    <property type="protein sequence ID" value="CAK0866347.1"/>
    <property type="molecule type" value="Genomic_DNA"/>
</dbReference>